<dbReference type="Pfam" id="PF00319">
    <property type="entry name" value="SRF-TF"/>
    <property type="match status" value="1"/>
</dbReference>
<feature type="repeat" description="ANK" evidence="7">
    <location>
        <begin position="39"/>
        <end position="71"/>
    </location>
</feature>
<keyword evidence="5" id="KW-0804">Transcription</keyword>
<evidence type="ECO:0000256" key="8">
    <source>
        <dbReference type="SAM" id="Coils"/>
    </source>
</evidence>
<dbReference type="PROSITE" id="PS50011">
    <property type="entry name" value="PROTEIN_KINASE_DOM"/>
    <property type="match status" value="1"/>
</dbReference>
<dbReference type="Gene3D" id="3.30.200.20">
    <property type="entry name" value="Phosphorylase Kinase, domain 1"/>
    <property type="match status" value="1"/>
</dbReference>
<dbReference type="InterPro" id="IPR002487">
    <property type="entry name" value="TF_Kbox"/>
</dbReference>
<evidence type="ECO:0000256" key="3">
    <source>
        <dbReference type="ARBA" id="ARBA00023015"/>
    </source>
</evidence>
<dbReference type="InterPro" id="IPR001245">
    <property type="entry name" value="Ser-Thr/Tyr_kinase_cat_dom"/>
</dbReference>
<feature type="domain" description="MADS-box" evidence="10">
    <location>
        <begin position="513"/>
        <end position="573"/>
    </location>
</feature>
<dbReference type="SMART" id="SM00248">
    <property type="entry name" value="ANK"/>
    <property type="match status" value="3"/>
</dbReference>
<keyword evidence="3" id="KW-0805">Transcription regulation</keyword>
<dbReference type="Gene3D" id="1.10.510.10">
    <property type="entry name" value="Transferase(Phosphotransferase) domain 1"/>
    <property type="match status" value="1"/>
</dbReference>
<evidence type="ECO:0000259" key="11">
    <source>
        <dbReference type="PROSITE" id="PS51297"/>
    </source>
</evidence>
<dbReference type="CDD" id="cd13999">
    <property type="entry name" value="STKc_MAP3K-like"/>
    <property type="match status" value="1"/>
</dbReference>
<proteinExistence type="inferred from homology"/>
<evidence type="ECO:0000256" key="7">
    <source>
        <dbReference type="PROSITE-ProRule" id="PRU00023"/>
    </source>
</evidence>
<dbReference type="InterPro" id="IPR011009">
    <property type="entry name" value="Kinase-like_dom_sf"/>
</dbReference>
<dbReference type="InterPro" id="IPR002110">
    <property type="entry name" value="Ankyrin_rpt"/>
</dbReference>
<dbReference type="PANTHER" id="PTHR44329">
    <property type="entry name" value="SERINE/THREONINE-PROTEIN KINASE TNNI3K-RELATED"/>
    <property type="match status" value="1"/>
</dbReference>
<evidence type="ECO:0000256" key="6">
    <source>
        <dbReference type="ARBA" id="ARBA00023242"/>
    </source>
</evidence>
<protein>
    <recommendedName>
        <fullName evidence="14">Integrin-linked protein kinase</fullName>
    </recommendedName>
</protein>
<dbReference type="PRINTS" id="PR00404">
    <property type="entry name" value="MADSDOMAIN"/>
</dbReference>
<reference evidence="12 13" key="1">
    <citation type="journal article" date="2021" name="bioRxiv">
        <title>Chromosome-scale and haplotype-resolved genome assembly of a tetraploid potato cultivar.</title>
        <authorList>
            <person name="Sun H."/>
            <person name="Jiao W.-B."/>
            <person name="Krause K."/>
            <person name="Campoy J.A."/>
            <person name="Goel M."/>
            <person name="Folz-Donahue K."/>
            <person name="Kukat C."/>
            <person name="Huettel B."/>
            <person name="Schneeberger K."/>
        </authorList>
    </citation>
    <scope>NUCLEOTIDE SEQUENCE [LARGE SCALE GENOMIC DNA]</scope>
    <source>
        <strain evidence="12">SolTubOtavaFocal</strain>
        <tissue evidence="12">Leaves</tissue>
    </source>
</reference>
<dbReference type="InterPro" id="IPR000719">
    <property type="entry name" value="Prot_kinase_dom"/>
</dbReference>
<dbReference type="InterPro" id="IPR002100">
    <property type="entry name" value="TF_MADSbox"/>
</dbReference>
<dbReference type="Pfam" id="PF01486">
    <property type="entry name" value="K-box"/>
    <property type="match status" value="1"/>
</dbReference>
<dbReference type="PROSITE" id="PS50066">
    <property type="entry name" value="MADS_BOX_2"/>
    <property type="match status" value="1"/>
</dbReference>
<organism evidence="12 13">
    <name type="scientific">Solanum tuberosum</name>
    <name type="common">Potato</name>
    <dbReference type="NCBI Taxonomy" id="4113"/>
    <lineage>
        <taxon>Eukaryota</taxon>
        <taxon>Viridiplantae</taxon>
        <taxon>Streptophyta</taxon>
        <taxon>Embryophyta</taxon>
        <taxon>Tracheophyta</taxon>
        <taxon>Spermatophyta</taxon>
        <taxon>Magnoliopsida</taxon>
        <taxon>eudicotyledons</taxon>
        <taxon>Gunneridae</taxon>
        <taxon>Pentapetalae</taxon>
        <taxon>asterids</taxon>
        <taxon>lamiids</taxon>
        <taxon>Solanales</taxon>
        <taxon>Solanaceae</taxon>
        <taxon>Solanoideae</taxon>
        <taxon>Solaneae</taxon>
        <taxon>Solanum</taxon>
    </lineage>
</organism>
<comment type="similarity">
    <text evidence="2">Belongs to the protein kinase superfamily. TKL Ser/Thr protein kinase family.</text>
</comment>
<feature type="repeat" description="ANK" evidence="7">
    <location>
        <begin position="72"/>
        <end position="104"/>
    </location>
</feature>
<dbReference type="PROSITE" id="PS51297">
    <property type="entry name" value="K_BOX"/>
    <property type="match status" value="1"/>
</dbReference>
<evidence type="ECO:0008006" key="14">
    <source>
        <dbReference type="Google" id="ProtNLM"/>
    </source>
</evidence>
<evidence type="ECO:0000313" key="13">
    <source>
        <dbReference type="Proteomes" id="UP000826656"/>
    </source>
</evidence>
<dbReference type="PROSITE" id="PS50297">
    <property type="entry name" value="ANK_REP_REGION"/>
    <property type="match status" value="1"/>
</dbReference>
<dbReference type="PANTHER" id="PTHR44329:SF140">
    <property type="entry name" value="INACTIVE PROTEIN TYROSINE KINASE PTKL"/>
    <property type="match status" value="1"/>
</dbReference>
<dbReference type="SUPFAM" id="SSF48403">
    <property type="entry name" value="Ankyrin repeat"/>
    <property type="match status" value="1"/>
</dbReference>
<dbReference type="InterPro" id="IPR036770">
    <property type="entry name" value="Ankyrin_rpt-contain_sf"/>
</dbReference>
<dbReference type="Pfam" id="PF12796">
    <property type="entry name" value="Ank_2"/>
    <property type="match status" value="1"/>
</dbReference>
<name>A0ABQ7VU37_SOLTU</name>
<gene>
    <name evidence="12" type="ORF">KY290_015979</name>
</gene>
<comment type="caution">
    <text evidence="12">The sequence shown here is derived from an EMBL/GenBank/DDBJ whole genome shotgun (WGS) entry which is preliminary data.</text>
</comment>
<dbReference type="SUPFAM" id="SSF56112">
    <property type="entry name" value="Protein kinase-like (PK-like)"/>
    <property type="match status" value="1"/>
</dbReference>
<sequence>MEPVRFLLGKQSSLAPEKVIAAVEIESEDGEEGDVIDIDPRIRLMYSANEGDIEGIKELLDLGTDVNFRDDDERTALHVAACQGYSDVVQLLVDNGAEIDSEDRWGSTPLGDAIHYKNHHVIKLLEEHGAKPPMAPMHVNNSREVPEYEIDAKELDFTNSIELAKGTFHIASWRGIQVAVKKFGDDEIADEDKVTAFRDELALLQKIRHPNVVQFLGAVTQSSPMMIVTEYLPKGDLHAYLKNEEPLRPTKAIRFAIDIARGLNYLHEIKPEAIIHRDLEPSNILRDDTGHLKVADFGVSKLLKVTNRVKEDKPLTCDNTSCRYVAPEVFKNEEYDTKVDVFSFALILQEMIEGCPPFKAKNENEVPKHYAAKERPPFKAPAKVYAHGLRELIEECWNENPSMRPTFKKIIPRLEAIYNKFGHKRRWKVRPLKCFQNFEAMWKKENSSSSRNGSSRPKVHFFNALKEERDRNEVHGRKLVTFKIRFVKPLIKAGEGMDFQSDLTREISPQRKLGRGKIEIKRIENTTNRQVTFCKRRNGLLKKAYELSVLCDAEVALVVFSSRGRLYEYANNSVKATIERYKKACSDSSNTGSVSEANAQYYQQEASKLRAQIGNLQNQNRNMLGESLGSMNSKELKSLEQKIEKGISKIRSKKNELLFAEIEYMQKREVDLHNNNQYLRAKIAETERAQHQHQQMNLMPGSSSSYHELVPPPQQFDTRNYLQVNGLQTNNHYPRQDQPPIQLV</sequence>
<dbReference type="Gene3D" id="1.25.40.20">
    <property type="entry name" value="Ankyrin repeat-containing domain"/>
    <property type="match status" value="1"/>
</dbReference>
<dbReference type="EMBL" id="JAIVGD010000011">
    <property type="protein sequence ID" value="KAH0771998.1"/>
    <property type="molecule type" value="Genomic_DNA"/>
</dbReference>
<keyword evidence="4" id="KW-0238">DNA-binding</keyword>
<evidence type="ECO:0000256" key="2">
    <source>
        <dbReference type="ARBA" id="ARBA00005843"/>
    </source>
</evidence>
<feature type="domain" description="K-box" evidence="11">
    <location>
        <begin position="599"/>
        <end position="689"/>
    </location>
</feature>
<dbReference type="SMART" id="SM00432">
    <property type="entry name" value="MADS"/>
    <property type="match status" value="1"/>
</dbReference>
<dbReference type="CDD" id="cd00265">
    <property type="entry name" value="MADS_MEF2_like"/>
    <property type="match status" value="1"/>
</dbReference>
<keyword evidence="13" id="KW-1185">Reference proteome</keyword>
<evidence type="ECO:0000313" key="12">
    <source>
        <dbReference type="EMBL" id="KAH0771998.1"/>
    </source>
</evidence>
<comment type="subcellular location">
    <subcellularLocation>
        <location evidence="1">Nucleus</location>
    </subcellularLocation>
</comment>
<evidence type="ECO:0000256" key="1">
    <source>
        <dbReference type="ARBA" id="ARBA00004123"/>
    </source>
</evidence>
<dbReference type="Gene3D" id="3.40.1810.10">
    <property type="entry name" value="Transcription factor, MADS-box"/>
    <property type="match status" value="1"/>
</dbReference>
<dbReference type="Pfam" id="PF07714">
    <property type="entry name" value="PK_Tyr_Ser-Thr"/>
    <property type="match status" value="1"/>
</dbReference>
<accession>A0ABQ7VU37</accession>
<evidence type="ECO:0000256" key="4">
    <source>
        <dbReference type="ARBA" id="ARBA00023125"/>
    </source>
</evidence>
<dbReference type="Proteomes" id="UP000826656">
    <property type="component" value="Unassembled WGS sequence"/>
</dbReference>
<keyword evidence="7" id="KW-0040">ANK repeat</keyword>
<dbReference type="InterPro" id="IPR033896">
    <property type="entry name" value="MEF2-like_N"/>
</dbReference>
<evidence type="ECO:0000259" key="10">
    <source>
        <dbReference type="PROSITE" id="PS50066"/>
    </source>
</evidence>
<dbReference type="PROSITE" id="PS50088">
    <property type="entry name" value="ANK_REPEAT"/>
    <property type="match status" value="2"/>
</dbReference>
<feature type="coiled-coil region" evidence="8">
    <location>
        <begin position="599"/>
        <end position="656"/>
    </location>
</feature>
<feature type="domain" description="Protein kinase" evidence="9">
    <location>
        <begin position="99"/>
        <end position="418"/>
    </location>
</feature>
<keyword evidence="8" id="KW-0175">Coiled coil</keyword>
<dbReference type="PROSITE" id="PS00350">
    <property type="entry name" value="MADS_BOX_1"/>
    <property type="match status" value="1"/>
</dbReference>
<keyword evidence="6" id="KW-0539">Nucleus</keyword>
<dbReference type="InterPro" id="IPR051681">
    <property type="entry name" value="Ser/Thr_Kinases-Pseudokinases"/>
</dbReference>
<evidence type="ECO:0000256" key="5">
    <source>
        <dbReference type="ARBA" id="ARBA00023163"/>
    </source>
</evidence>
<evidence type="ECO:0000259" key="9">
    <source>
        <dbReference type="PROSITE" id="PS50011"/>
    </source>
</evidence>
<dbReference type="InterPro" id="IPR036879">
    <property type="entry name" value="TF_MADSbox_sf"/>
</dbReference>
<dbReference type="SUPFAM" id="SSF55455">
    <property type="entry name" value="SRF-like"/>
    <property type="match status" value="1"/>
</dbReference>